<dbReference type="CDD" id="cd14014">
    <property type="entry name" value="STKc_PknB_like"/>
    <property type="match status" value="1"/>
</dbReference>
<dbReference type="GO" id="GO:0005524">
    <property type="term" value="F:ATP binding"/>
    <property type="evidence" value="ECO:0007669"/>
    <property type="project" value="UniProtKB-UniRule"/>
</dbReference>
<keyword evidence="4 6" id="KW-0067">ATP-binding</keyword>
<proteinExistence type="predicted"/>
<dbReference type="Gene3D" id="2.30.42.10">
    <property type="match status" value="1"/>
</dbReference>
<dbReference type="EMBL" id="SJPH01000001">
    <property type="protein sequence ID" value="TWT48985.1"/>
    <property type="molecule type" value="Genomic_DNA"/>
</dbReference>
<evidence type="ECO:0000256" key="3">
    <source>
        <dbReference type="ARBA" id="ARBA00022777"/>
    </source>
</evidence>
<dbReference type="InterPro" id="IPR000719">
    <property type="entry name" value="Prot_kinase_dom"/>
</dbReference>
<dbReference type="OrthoDB" id="258731at2"/>
<dbReference type="GO" id="GO:0004674">
    <property type="term" value="F:protein serine/threonine kinase activity"/>
    <property type="evidence" value="ECO:0007669"/>
    <property type="project" value="UniProtKB-EC"/>
</dbReference>
<evidence type="ECO:0000259" key="7">
    <source>
        <dbReference type="PROSITE" id="PS50011"/>
    </source>
</evidence>
<dbReference type="PROSITE" id="PS00108">
    <property type="entry name" value="PROTEIN_KINASE_ST"/>
    <property type="match status" value="1"/>
</dbReference>
<dbReference type="Proteomes" id="UP000318995">
    <property type="component" value="Unassembled WGS sequence"/>
</dbReference>
<dbReference type="Pfam" id="PF13180">
    <property type="entry name" value="PDZ_2"/>
    <property type="match status" value="1"/>
</dbReference>
<comment type="caution">
    <text evidence="8">The sequence shown here is derived from an EMBL/GenBank/DDBJ whole genome shotgun (WGS) entry which is preliminary data.</text>
</comment>
<keyword evidence="3 8" id="KW-0418">Kinase</keyword>
<dbReference type="SUPFAM" id="SSF48452">
    <property type="entry name" value="TPR-like"/>
    <property type="match status" value="2"/>
</dbReference>
<dbReference type="Pfam" id="PF00069">
    <property type="entry name" value="Pkinase"/>
    <property type="match status" value="1"/>
</dbReference>
<evidence type="ECO:0000256" key="4">
    <source>
        <dbReference type="ARBA" id="ARBA00022840"/>
    </source>
</evidence>
<dbReference type="Gene3D" id="1.25.40.10">
    <property type="entry name" value="Tetratricopeptide repeat domain"/>
    <property type="match status" value="3"/>
</dbReference>
<dbReference type="EC" id="2.7.11.1" evidence="8"/>
<organism evidence="8 9">
    <name type="scientific">Botrimarina hoheduenensis</name>
    <dbReference type="NCBI Taxonomy" id="2528000"/>
    <lineage>
        <taxon>Bacteria</taxon>
        <taxon>Pseudomonadati</taxon>
        <taxon>Planctomycetota</taxon>
        <taxon>Planctomycetia</taxon>
        <taxon>Pirellulales</taxon>
        <taxon>Lacipirellulaceae</taxon>
        <taxon>Botrimarina</taxon>
    </lineage>
</organism>
<dbReference type="InterPro" id="IPR017441">
    <property type="entry name" value="Protein_kinase_ATP_BS"/>
</dbReference>
<evidence type="ECO:0000313" key="8">
    <source>
        <dbReference type="EMBL" id="TWT48985.1"/>
    </source>
</evidence>
<dbReference type="PANTHER" id="PTHR43289">
    <property type="entry name" value="MITOGEN-ACTIVATED PROTEIN KINASE KINASE KINASE 20-RELATED"/>
    <property type="match status" value="1"/>
</dbReference>
<evidence type="ECO:0000256" key="2">
    <source>
        <dbReference type="ARBA" id="ARBA00022741"/>
    </source>
</evidence>
<keyword evidence="1 8" id="KW-0808">Transferase</keyword>
<feature type="repeat" description="TPR" evidence="5">
    <location>
        <begin position="1181"/>
        <end position="1214"/>
    </location>
</feature>
<dbReference type="PROSITE" id="PS50011">
    <property type="entry name" value="PROTEIN_KINASE_DOM"/>
    <property type="match status" value="1"/>
</dbReference>
<evidence type="ECO:0000256" key="6">
    <source>
        <dbReference type="PROSITE-ProRule" id="PRU10141"/>
    </source>
</evidence>
<keyword evidence="2 6" id="KW-0547">Nucleotide-binding</keyword>
<dbReference type="PANTHER" id="PTHR43289:SF6">
    <property type="entry name" value="SERINE_THREONINE-PROTEIN KINASE NEKL-3"/>
    <property type="match status" value="1"/>
</dbReference>
<dbReference type="Gene3D" id="1.10.510.10">
    <property type="entry name" value="Transferase(Phosphotransferase) domain 1"/>
    <property type="match status" value="1"/>
</dbReference>
<dbReference type="PROSITE" id="PS50005">
    <property type="entry name" value="TPR"/>
    <property type="match status" value="1"/>
</dbReference>
<dbReference type="SMART" id="SM00220">
    <property type="entry name" value="S_TKc"/>
    <property type="match status" value="1"/>
</dbReference>
<name>A0A5C5WFW0_9BACT</name>
<sequence>MHRYQELAASRDDPEQFVRAALSVLEFDFRLLALGALQEWDAAGVVSSDLFGPVSALQKPSWGSWNWVLSTIQKSRRVVLREGSPDVRARLSRVSRLSRVIECLDAQLDNEAVHGLGRLAKIGKQSLSNSPKFGAALALPIGLRNRIAHDHPSDAAWWREAADAIQPLLEVCAANDAYKALVDSDRPAAPWRMDAGRQDAWVYNGLTDKLDVHYVNRSGESITSSDSAQEVLQAFQRLLGKSEVQGKNFRKLLASLAPEEVRGVLVGDYLLGAPVGAGAYGVVHKGRQLSTGRPVAIKVLRDGASDVVKSRFRQEAAFLARVESPGVVAVYGYGEDVWSPPKAFSLSAEPWYKDFSEGAAVKNYIAMEWIDGATLEEVFQERGSTERTLSRVTDWFAQAAAALADVHASGLIHRDIKPSNLMLSDGDRVKLMDFGVARHDHAERTLVTSAGVTLGTPAYMSPEQLRASAAEDEVGPRSDIYSLCATFYELYTQARIYDHDSESADSVRQHKIQGDRPRRPSSVNVRLPWELETILLGGLEPELTDRYADAASLAEDIRRFQRDEPLAYKRPSLLRRVELAYRRNRVAANLVAGFLCCLAIGGAVYVRHISLERERAEDSLKVARGTVDRFLTRVSEEELMDLPGMQPLRKRLLEDALEFYRSLLDGNEQSGVLDESLADAYQNVGSIEGMIGQKRDALKYYTRSLEYWESRHEESDSLEATDRLATVLWDMAIEQRDLGENDAALANMSRAIGLFKVLVDRDPESAGRMDTLIGGMNMLATLQRGCGQAEEARATYARAWEKVTEPSAGLAMLGLFFDPPESGGPAGLRVKAVLRHSSAHEAGIKPGDWLMSTDGQVVLSTEELEKAFANRSLGDESSLRLRRGDEELAVDVTREQLLPPLAGIVALNAGILESQVFRDRVEAKRWFNQAISVLEEMQDFFAIHEEADPSLETGWKQHWLPSLAQTYSELAGLLASEREFEETIVLLERSLEILRPIAEENPAVLTYQESMVTDLFNLAVLRRHLGRTESVDEMTGEAVTRLRRMLAENPEVPRYRQHLASICEWSAGVADERGDPSRAVECYSEALIAGDERWRSKPGAVELNFRAASEIGADFRSLSEQEGGVDEKRLACATLLNNLAMQLLDLEDLSSATAALEAILDLYGPTASATELDATDADLVARAYGNLGWIEILRRRYDAAREKSERGIQIDPGQTWIRQNLALSRLLAGQFDESRDLYRELRAEATNKPEFDAALRAEFDEVRKRGVDHADMARVLEAVTTESE</sequence>
<keyword evidence="9" id="KW-1185">Reference proteome</keyword>
<evidence type="ECO:0000256" key="1">
    <source>
        <dbReference type="ARBA" id="ARBA00022679"/>
    </source>
</evidence>
<dbReference type="InterPro" id="IPR019734">
    <property type="entry name" value="TPR_rpt"/>
</dbReference>
<dbReference type="SUPFAM" id="SSF50156">
    <property type="entry name" value="PDZ domain-like"/>
    <property type="match status" value="1"/>
</dbReference>
<keyword evidence="5" id="KW-0802">TPR repeat</keyword>
<dbReference type="InterPro" id="IPR001478">
    <property type="entry name" value="PDZ"/>
</dbReference>
<feature type="binding site" evidence="6">
    <location>
        <position position="298"/>
    </location>
    <ligand>
        <name>ATP</name>
        <dbReference type="ChEBI" id="CHEBI:30616"/>
    </ligand>
</feature>
<dbReference type="SMART" id="SM00228">
    <property type="entry name" value="PDZ"/>
    <property type="match status" value="1"/>
</dbReference>
<reference evidence="8 9" key="1">
    <citation type="submission" date="2019-02" db="EMBL/GenBank/DDBJ databases">
        <title>Deep-cultivation of Planctomycetes and their phenomic and genomic characterization uncovers novel biology.</title>
        <authorList>
            <person name="Wiegand S."/>
            <person name="Jogler M."/>
            <person name="Boedeker C."/>
            <person name="Pinto D."/>
            <person name="Vollmers J."/>
            <person name="Rivas-Marin E."/>
            <person name="Kohn T."/>
            <person name="Peeters S.H."/>
            <person name="Heuer A."/>
            <person name="Rast P."/>
            <person name="Oberbeckmann S."/>
            <person name="Bunk B."/>
            <person name="Jeske O."/>
            <person name="Meyerdierks A."/>
            <person name="Storesund J.E."/>
            <person name="Kallscheuer N."/>
            <person name="Luecker S."/>
            <person name="Lage O.M."/>
            <person name="Pohl T."/>
            <person name="Merkel B.J."/>
            <person name="Hornburger P."/>
            <person name="Mueller R.-W."/>
            <person name="Bruemmer F."/>
            <person name="Labrenz M."/>
            <person name="Spormann A.M."/>
            <person name="Op Den Camp H."/>
            <person name="Overmann J."/>
            <person name="Amann R."/>
            <person name="Jetten M.S.M."/>
            <person name="Mascher T."/>
            <person name="Medema M.H."/>
            <person name="Devos D.P."/>
            <person name="Kaster A.-K."/>
            <person name="Ovreas L."/>
            <person name="Rohde M."/>
            <person name="Galperin M.Y."/>
            <person name="Jogler C."/>
        </authorList>
    </citation>
    <scope>NUCLEOTIDE SEQUENCE [LARGE SCALE GENOMIC DNA]</scope>
    <source>
        <strain evidence="8 9">Pla111</strain>
    </source>
</reference>
<dbReference type="InterPro" id="IPR008271">
    <property type="entry name" value="Ser/Thr_kinase_AS"/>
</dbReference>
<protein>
    <submittedName>
        <fullName evidence="8">Serine/threonine-protein kinase PknB</fullName>
        <ecNumber evidence="8">2.7.11.1</ecNumber>
    </submittedName>
</protein>
<evidence type="ECO:0000313" key="9">
    <source>
        <dbReference type="Proteomes" id="UP000318995"/>
    </source>
</evidence>
<feature type="domain" description="Protein kinase" evidence="7">
    <location>
        <begin position="269"/>
        <end position="567"/>
    </location>
</feature>
<dbReference type="PROSITE" id="PS00107">
    <property type="entry name" value="PROTEIN_KINASE_ATP"/>
    <property type="match status" value="1"/>
</dbReference>
<dbReference type="SUPFAM" id="SSF56112">
    <property type="entry name" value="Protein kinase-like (PK-like)"/>
    <property type="match status" value="1"/>
</dbReference>
<accession>A0A5C5WFW0</accession>
<dbReference type="SMART" id="SM00028">
    <property type="entry name" value="TPR"/>
    <property type="match status" value="6"/>
</dbReference>
<gene>
    <name evidence="8" type="primary">pknB_3</name>
    <name evidence="8" type="ORF">Pla111_07630</name>
</gene>
<dbReference type="Gene3D" id="3.30.200.20">
    <property type="entry name" value="Phosphorylase Kinase, domain 1"/>
    <property type="match status" value="1"/>
</dbReference>
<dbReference type="InterPro" id="IPR036034">
    <property type="entry name" value="PDZ_sf"/>
</dbReference>
<dbReference type="InterPro" id="IPR011009">
    <property type="entry name" value="Kinase-like_dom_sf"/>
</dbReference>
<dbReference type="RefSeq" id="WP_146571465.1">
    <property type="nucleotide sequence ID" value="NZ_SJPH01000001.1"/>
</dbReference>
<dbReference type="InterPro" id="IPR011990">
    <property type="entry name" value="TPR-like_helical_dom_sf"/>
</dbReference>
<evidence type="ECO:0000256" key="5">
    <source>
        <dbReference type="PROSITE-ProRule" id="PRU00339"/>
    </source>
</evidence>